<reference evidence="1 2" key="1">
    <citation type="submission" date="2019-09" db="EMBL/GenBank/DDBJ databases">
        <authorList>
            <person name="Duangmal K."/>
            <person name="Teo W.F.A."/>
            <person name="Lipun K."/>
        </authorList>
    </citation>
    <scope>NUCLEOTIDE SEQUENCE [LARGE SCALE GENOMIC DNA]</scope>
    <source>
        <strain evidence="1 2">K1PN6</strain>
    </source>
</reference>
<gene>
    <name evidence="1" type="ORF">FPZ41_46410</name>
</gene>
<dbReference type="EMBL" id="VMNX01000506">
    <property type="protein sequence ID" value="MPY55575.1"/>
    <property type="molecule type" value="Genomic_DNA"/>
</dbReference>
<name>A0A5N8XAL4_9ACTN</name>
<keyword evidence="2" id="KW-1185">Reference proteome</keyword>
<dbReference type="Proteomes" id="UP000373149">
    <property type="component" value="Unassembled WGS sequence"/>
</dbReference>
<proteinExistence type="predicted"/>
<dbReference type="RefSeq" id="WP_152870902.1">
    <property type="nucleotide sequence ID" value="NZ_VMNX01000506.1"/>
</dbReference>
<organism evidence="1 2">
    <name type="scientific">Streptomyces acidicola</name>
    <dbReference type="NCBI Taxonomy" id="2596892"/>
    <lineage>
        <taxon>Bacteria</taxon>
        <taxon>Bacillati</taxon>
        <taxon>Actinomycetota</taxon>
        <taxon>Actinomycetes</taxon>
        <taxon>Kitasatosporales</taxon>
        <taxon>Streptomycetaceae</taxon>
        <taxon>Streptomyces</taxon>
    </lineage>
</organism>
<sequence length="66" mass="7879">MRRLFRLPLRLRTRWRNGRRATNGRVRTVNGGEPIVWPFALNHDVTDLWRLADDRQAAQSNLRKKV</sequence>
<evidence type="ECO:0000313" key="1">
    <source>
        <dbReference type="EMBL" id="MPY55575.1"/>
    </source>
</evidence>
<dbReference type="AlphaFoldDB" id="A0A5N8XAL4"/>
<comment type="caution">
    <text evidence="1">The sequence shown here is derived from an EMBL/GenBank/DDBJ whole genome shotgun (WGS) entry which is preliminary data.</text>
</comment>
<accession>A0A5N8XAL4</accession>
<evidence type="ECO:0000313" key="2">
    <source>
        <dbReference type="Proteomes" id="UP000373149"/>
    </source>
</evidence>
<protein>
    <submittedName>
        <fullName evidence="1">Uncharacterized protein</fullName>
    </submittedName>
</protein>